<dbReference type="InterPro" id="IPR052929">
    <property type="entry name" value="RNase_H-like_EbsB-rel"/>
</dbReference>
<dbReference type="PANTHER" id="PTHR47074">
    <property type="entry name" value="BNAC02G40300D PROTEIN"/>
    <property type="match status" value="1"/>
</dbReference>
<feature type="non-terminal residue" evidence="2">
    <location>
        <position position="1"/>
    </location>
</feature>
<sequence length="197" mass="22241">SVNFFINHTPSEEWFLQQHLIRADLGSGISRSLPMSHRWLKPASGILKCNVHCSWVNDHAFCGGAWIIRNHFGDVLFHARDAFLPRSNRITAELSCILWCLQSLKDLHVLSCEIWTDCSAGVAVLESPRAWPKYHSLVDKIFDVRRTMGEISFKLSAVTANLVARDIAKSVTKDGRLTSYLALGGPAWLQERIVQEQ</sequence>
<protein>
    <recommendedName>
        <fullName evidence="1">RNase H type-1 domain-containing protein</fullName>
    </recommendedName>
</protein>
<dbReference type="KEGG" id="crb:17878401"/>
<accession>R0GME6</accession>
<feature type="domain" description="RNase H type-1" evidence="1">
    <location>
        <begin position="53"/>
        <end position="170"/>
    </location>
</feature>
<dbReference type="Proteomes" id="UP000029121">
    <property type="component" value="Unassembled WGS sequence"/>
</dbReference>
<dbReference type="InterPro" id="IPR002156">
    <property type="entry name" value="RNaseH_domain"/>
</dbReference>
<reference evidence="3" key="1">
    <citation type="journal article" date="2013" name="Nat. Genet.">
        <title>The Capsella rubella genome and the genomic consequences of rapid mating system evolution.</title>
        <authorList>
            <person name="Slotte T."/>
            <person name="Hazzouri K.M."/>
            <person name="Agren J.A."/>
            <person name="Koenig D."/>
            <person name="Maumus F."/>
            <person name="Guo Y.L."/>
            <person name="Steige K."/>
            <person name="Platts A.E."/>
            <person name="Escobar J.S."/>
            <person name="Newman L.K."/>
            <person name="Wang W."/>
            <person name="Mandakova T."/>
            <person name="Vello E."/>
            <person name="Smith L.M."/>
            <person name="Henz S.R."/>
            <person name="Steffen J."/>
            <person name="Takuno S."/>
            <person name="Brandvain Y."/>
            <person name="Coop G."/>
            <person name="Andolfatto P."/>
            <person name="Hu T.T."/>
            <person name="Blanchette M."/>
            <person name="Clark R.M."/>
            <person name="Quesneville H."/>
            <person name="Nordborg M."/>
            <person name="Gaut B.S."/>
            <person name="Lysak M.A."/>
            <person name="Jenkins J."/>
            <person name="Grimwood J."/>
            <person name="Chapman J."/>
            <person name="Prochnik S."/>
            <person name="Shu S."/>
            <person name="Rokhsar D."/>
            <person name="Schmutz J."/>
            <person name="Weigel D."/>
            <person name="Wright S.I."/>
        </authorList>
    </citation>
    <scope>NUCLEOTIDE SEQUENCE [LARGE SCALE GENOMIC DNA]</scope>
    <source>
        <strain evidence="3">cv. Monte Gargano</strain>
    </source>
</reference>
<dbReference type="PANTHER" id="PTHR47074:SF53">
    <property type="entry name" value="REVERSE TRANSCRIPTASE-LIKE PROTEIN"/>
    <property type="match status" value="1"/>
</dbReference>
<proteinExistence type="predicted"/>
<dbReference type="Pfam" id="PF13456">
    <property type="entry name" value="RVT_3"/>
    <property type="match status" value="1"/>
</dbReference>
<dbReference type="eggNOG" id="KOG1075">
    <property type="taxonomic scope" value="Eukaryota"/>
</dbReference>
<dbReference type="EMBL" id="KB870811">
    <property type="protein sequence ID" value="EOA18049.1"/>
    <property type="molecule type" value="Genomic_DNA"/>
</dbReference>
<dbReference type="STRING" id="81985.R0GME6"/>
<dbReference type="GO" id="GO:0003676">
    <property type="term" value="F:nucleic acid binding"/>
    <property type="evidence" value="ECO:0007669"/>
    <property type="project" value="InterPro"/>
</dbReference>
<evidence type="ECO:0000313" key="2">
    <source>
        <dbReference type="EMBL" id="EOA18049.1"/>
    </source>
</evidence>
<evidence type="ECO:0000259" key="1">
    <source>
        <dbReference type="Pfam" id="PF13456"/>
    </source>
</evidence>
<evidence type="ECO:0000313" key="3">
    <source>
        <dbReference type="Proteomes" id="UP000029121"/>
    </source>
</evidence>
<organism evidence="2 3">
    <name type="scientific">Capsella rubella</name>
    <dbReference type="NCBI Taxonomy" id="81985"/>
    <lineage>
        <taxon>Eukaryota</taxon>
        <taxon>Viridiplantae</taxon>
        <taxon>Streptophyta</taxon>
        <taxon>Embryophyta</taxon>
        <taxon>Tracheophyta</taxon>
        <taxon>Spermatophyta</taxon>
        <taxon>Magnoliopsida</taxon>
        <taxon>eudicotyledons</taxon>
        <taxon>Gunneridae</taxon>
        <taxon>Pentapetalae</taxon>
        <taxon>rosids</taxon>
        <taxon>malvids</taxon>
        <taxon>Brassicales</taxon>
        <taxon>Brassicaceae</taxon>
        <taxon>Camelineae</taxon>
        <taxon>Capsella</taxon>
    </lineage>
</organism>
<name>R0GME6_9BRAS</name>
<keyword evidence="3" id="KW-1185">Reference proteome</keyword>
<dbReference type="GO" id="GO:0004523">
    <property type="term" value="F:RNA-DNA hybrid ribonuclease activity"/>
    <property type="evidence" value="ECO:0007669"/>
    <property type="project" value="InterPro"/>
</dbReference>
<dbReference type="OrthoDB" id="1097030at2759"/>
<gene>
    <name evidence="2" type="ORF">CARUB_v10006495mg</name>
</gene>
<dbReference type="AlphaFoldDB" id="R0GME6"/>